<dbReference type="Gene3D" id="3.90.1720.10">
    <property type="entry name" value="endopeptidase domain like (from Nostoc punctiforme)"/>
    <property type="match status" value="1"/>
</dbReference>
<dbReference type="EMBL" id="BLAF01000023">
    <property type="protein sequence ID" value="GES21482.1"/>
    <property type="molecule type" value="Genomic_DNA"/>
</dbReference>
<evidence type="ECO:0000313" key="4">
    <source>
        <dbReference type="Proteomes" id="UP000377595"/>
    </source>
</evidence>
<dbReference type="InterPro" id="IPR038765">
    <property type="entry name" value="Papain-like_cys_pep_sf"/>
</dbReference>
<feature type="domain" description="Peptidase C51" evidence="2">
    <location>
        <begin position="62"/>
        <end position="153"/>
    </location>
</feature>
<feature type="signal peptide" evidence="1">
    <location>
        <begin position="1"/>
        <end position="21"/>
    </location>
</feature>
<dbReference type="Proteomes" id="UP000377595">
    <property type="component" value="Unassembled WGS sequence"/>
</dbReference>
<evidence type="ECO:0000256" key="1">
    <source>
        <dbReference type="SAM" id="SignalP"/>
    </source>
</evidence>
<sequence length="429" mass="44325">MRKIITAGVVLGLVAGGPAEASAGAPLRMAGAAWFAGGGVPICGSSTARTCAGQPHVGGVSSNWWQCVELAQRFYQRRGWHKGVFAGVGVASHIFTKASALRMAPQPNGAITDIVPGDMIVMNRTGQAGHVVIVESIAPNRDGTRSVMTVGQNSKVVRNPMRWHGGVLDSFWASYSVAGVVRSPANIGILSYGGGAPTYEELVNGGGIHPIGTALLSVTSTGQAFGGPLPHRPPTSLSGRIVDAAATRTGNGYWLASSTGQIFPYGDAKPYPTIKADVTAITTTDEGLLLADATGRVFAPGKKPTRSPEGYSGRFVDIEATKDGYWLLTSAGQIHGTAPWHGNATTFDAAIVAMSATPTGKGYVLLDKTGHVYAFGDAKHLGDLPTGSPEAADITHSASGYTIITKTGTTHSFGDAPATTITKGFTGYF</sequence>
<reference evidence="3 4" key="1">
    <citation type="submission" date="2019-10" db="EMBL/GenBank/DDBJ databases">
        <title>Whole genome shotgun sequence of Acrocarpospora pleiomorpha NBRC 16267.</title>
        <authorList>
            <person name="Ichikawa N."/>
            <person name="Kimura A."/>
            <person name="Kitahashi Y."/>
            <person name="Komaki H."/>
            <person name="Oguchi A."/>
        </authorList>
    </citation>
    <scope>NUCLEOTIDE SEQUENCE [LARGE SCALE GENOMIC DNA]</scope>
    <source>
        <strain evidence="3 4">NBRC 16267</strain>
    </source>
</reference>
<protein>
    <recommendedName>
        <fullName evidence="2">Peptidase C51 domain-containing protein</fullName>
    </recommendedName>
</protein>
<name>A0A5M3XKS8_9ACTN</name>
<evidence type="ECO:0000259" key="2">
    <source>
        <dbReference type="Pfam" id="PF05257"/>
    </source>
</evidence>
<organism evidence="3 4">
    <name type="scientific">Acrocarpospora pleiomorpha</name>
    <dbReference type="NCBI Taxonomy" id="90975"/>
    <lineage>
        <taxon>Bacteria</taxon>
        <taxon>Bacillati</taxon>
        <taxon>Actinomycetota</taxon>
        <taxon>Actinomycetes</taxon>
        <taxon>Streptosporangiales</taxon>
        <taxon>Streptosporangiaceae</taxon>
        <taxon>Acrocarpospora</taxon>
    </lineage>
</organism>
<dbReference type="OrthoDB" id="3497120at2"/>
<dbReference type="AlphaFoldDB" id="A0A5M3XKS8"/>
<dbReference type="SUPFAM" id="SSF54001">
    <property type="entry name" value="Cysteine proteinases"/>
    <property type="match status" value="1"/>
</dbReference>
<evidence type="ECO:0000313" key="3">
    <source>
        <dbReference type="EMBL" id="GES21482.1"/>
    </source>
</evidence>
<dbReference type="InterPro" id="IPR007921">
    <property type="entry name" value="CHAP_dom"/>
</dbReference>
<accession>A0A5M3XKS8</accession>
<comment type="caution">
    <text evidence="3">The sequence shown here is derived from an EMBL/GenBank/DDBJ whole genome shotgun (WGS) entry which is preliminary data.</text>
</comment>
<dbReference type="RefSeq" id="WP_155346462.1">
    <property type="nucleotide sequence ID" value="NZ_BAAAHM010000019.1"/>
</dbReference>
<gene>
    <name evidence="3" type="ORF">Aple_043780</name>
</gene>
<feature type="chain" id="PRO_5024395348" description="Peptidase C51 domain-containing protein" evidence="1">
    <location>
        <begin position="22"/>
        <end position="429"/>
    </location>
</feature>
<proteinExistence type="predicted"/>
<dbReference type="Pfam" id="PF05257">
    <property type="entry name" value="CHAP"/>
    <property type="match status" value="1"/>
</dbReference>
<keyword evidence="1" id="KW-0732">Signal</keyword>
<keyword evidence="4" id="KW-1185">Reference proteome</keyword>